<dbReference type="EMBL" id="JAIQCV010000012">
    <property type="protein sequence ID" value="KAH1038905.1"/>
    <property type="molecule type" value="Genomic_DNA"/>
</dbReference>
<evidence type="ECO:0000313" key="1">
    <source>
        <dbReference type="EMBL" id="KAH1038905.1"/>
    </source>
</evidence>
<accession>A0A9D3ZHY0</accession>
<gene>
    <name evidence="1" type="ORF">J1N35_040648</name>
</gene>
<organism evidence="1 2">
    <name type="scientific">Gossypium stocksii</name>
    <dbReference type="NCBI Taxonomy" id="47602"/>
    <lineage>
        <taxon>Eukaryota</taxon>
        <taxon>Viridiplantae</taxon>
        <taxon>Streptophyta</taxon>
        <taxon>Embryophyta</taxon>
        <taxon>Tracheophyta</taxon>
        <taxon>Spermatophyta</taxon>
        <taxon>Magnoliopsida</taxon>
        <taxon>eudicotyledons</taxon>
        <taxon>Gunneridae</taxon>
        <taxon>Pentapetalae</taxon>
        <taxon>rosids</taxon>
        <taxon>malvids</taxon>
        <taxon>Malvales</taxon>
        <taxon>Malvaceae</taxon>
        <taxon>Malvoideae</taxon>
        <taxon>Gossypium</taxon>
    </lineage>
</organism>
<comment type="caution">
    <text evidence="1">The sequence shown here is derived from an EMBL/GenBank/DDBJ whole genome shotgun (WGS) entry which is preliminary data.</text>
</comment>
<evidence type="ECO:0000313" key="2">
    <source>
        <dbReference type="Proteomes" id="UP000828251"/>
    </source>
</evidence>
<reference evidence="1 2" key="1">
    <citation type="journal article" date="2021" name="Plant Biotechnol. J.">
        <title>Multi-omics assisted identification of the key and species-specific regulatory components of drought-tolerant mechanisms in Gossypium stocksii.</title>
        <authorList>
            <person name="Yu D."/>
            <person name="Ke L."/>
            <person name="Zhang D."/>
            <person name="Wu Y."/>
            <person name="Sun Y."/>
            <person name="Mei J."/>
            <person name="Sun J."/>
            <person name="Sun Y."/>
        </authorList>
    </citation>
    <scope>NUCLEOTIDE SEQUENCE [LARGE SCALE GENOMIC DNA]</scope>
    <source>
        <strain evidence="2">cv. E1</strain>
        <tissue evidence="1">Leaf</tissue>
    </source>
</reference>
<sequence>MNVTNEGTNPHKTSYSLLSPTPIKSTYCQNTFTCLCFLVKKDKVPPLLLTVVSPPTTTTTILYPRSKTHLQLHGKCSISYSLKPTIHREKLCGSLSVISQNLLP</sequence>
<name>A0A9D3ZHY0_9ROSI</name>
<keyword evidence="2" id="KW-1185">Reference proteome</keyword>
<proteinExistence type="predicted"/>
<dbReference type="AlphaFoldDB" id="A0A9D3ZHY0"/>
<protein>
    <submittedName>
        <fullName evidence="1">Uncharacterized protein</fullName>
    </submittedName>
</protein>
<dbReference type="Proteomes" id="UP000828251">
    <property type="component" value="Unassembled WGS sequence"/>
</dbReference>